<sequence>MKKNTLLVLIAGFMLSVLGCTKDPIITEPTNTKVEKPKPTNPGENKPGDNGGKPTDPSKPSGDAGVDTNKPNTVADFNNFESFKNSLNTFKLQPYATLAAGQGKDGKNALSIKGATTKNDYVFTTENQTVNANAKTITFFLKGTANQSLSFNVYKADGSYNVFNLRTDAEINSKTDIILSKDIVLKKTAITMNDSNTAFANNYVGVNINATNWIKVTLDLTGVDYNKSGKGSVFAFKVGKNGNYNLLIDSIVFDNNQPTTPTEPTEPEQPTTPNKPGEFNIPSDQANYYKGVDFKKTGIALKEELAKLVSSTHTKTLSYGDIWEASKATDLTPAGNEVYLLYGHKGTTTGSKAYTRGKQSNGGGQGQWNREHTYAKSLGTPNLGESGPGADGHHLRPADVNWNSTRGNLKFAKGSGFSGPVSGGWYPGDEWRGDVARMMMYMYVRYNNRCLPTGVAVGSTTKEDNNMVAILLEWNAADPVSEIERNRNKYHANTANQYAQGNRNPFIDNPYLATQIWGGPEAKNLWK</sequence>
<evidence type="ECO:0000256" key="1">
    <source>
        <dbReference type="ARBA" id="ARBA00006429"/>
    </source>
</evidence>
<dbReference type="InterPro" id="IPR007346">
    <property type="entry name" value="Endonuclease-I"/>
</dbReference>
<name>A0A1G8DHR8_9FLAO</name>
<feature type="region of interest" description="Disordered" evidence="4">
    <location>
        <begin position="26"/>
        <end position="71"/>
    </location>
</feature>
<keyword evidence="3" id="KW-0378">Hydrolase</keyword>
<protein>
    <submittedName>
        <fullName evidence="6">Endonuclease I</fullName>
    </submittedName>
</protein>
<dbReference type="AlphaFoldDB" id="A0A1G8DHR8"/>
<dbReference type="RefSeq" id="WP_245722946.1">
    <property type="nucleotide sequence ID" value="NZ_FNDQ01000007.1"/>
</dbReference>
<dbReference type="EMBL" id="FNDQ01000007">
    <property type="protein sequence ID" value="SDH57258.1"/>
    <property type="molecule type" value="Genomic_DNA"/>
</dbReference>
<feature type="chain" id="PRO_5017334667" evidence="5">
    <location>
        <begin position="20"/>
        <end position="527"/>
    </location>
</feature>
<evidence type="ECO:0000256" key="5">
    <source>
        <dbReference type="SAM" id="SignalP"/>
    </source>
</evidence>
<proteinExistence type="inferred from homology"/>
<dbReference type="SUPFAM" id="SSF54060">
    <property type="entry name" value="His-Me finger endonucleases"/>
    <property type="match status" value="1"/>
</dbReference>
<evidence type="ECO:0000313" key="6">
    <source>
        <dbReference type="EMBL" id="SDH57258.1"/>
    </source>
</evidence>
<feature type="region of interest" description="Disordered" evidence="4">
    <location>
        <begin position="255"/>
        <end position="282"/>
    </location>
</feature>
<dbReference type="Proteomes" id="UP000243588">
    <property type="component" value="Unassembled WGS sequence"/>
</dbReference>
<organism evidence="6 7">
    <name type="scientific">Myroides phaeus</name>
    <dbReference type="NCBI Taxonomy" id="702745"/>
    <lineage>
        <taxon>Bacteria</taxon>
        <taxon>Pseudomonadati</taxon>
        <taxon>Bacteroidota</taxon>
        <taxon>Flavobacteriia</taxon>
        <taxon>Flavobacteriales</taxon>
        <taxon>Flavobacteriaceae</taxon>
        <taxon>Myroides</taxon>
    </lineage>
</organism>
<dbReference type="PROSITE" id="PS51257">
    <property type="entry name" value="PROKAR_LIPOPROTEIN"/>
    <property type="match status" value="1"/>
</dbReference>
<comment type="similarity">
    <text evidence="1">Belongs to the EndA/NucM nuclease family.</text>
</comment>
<keyword evidence="7" id="KW-1185">Reference proteome</keyword>
<dbReference type="STRING" id="702745.SAMN05421818_10726"/>
<gene>
    <name evidence="6" type="ORF">SAMN05421818_10726</name>
</gene>
<feature type="region of interest" description="Disordered" evidence="4">
    <location>
        <begin position="377"/>
        <end position="399"/>
    </location>
</feature>
<feature type="compositionally biased region" description="Low complexity" evidence="4">
    <location>
        <begin position="257"/>
        <end position="272"/>
    </location>
</feature>
<evidence type="ECO:0000256" key="3">
    <source>
        <dbReference type="ARBA" id="ARBA00022801"/>
    </source>
</evidence>
<dbReference type="GO" id="GO:0004519">
    <property type="term" value="F:endonuclease activity"/>
    <property type="evidence" value="ECO:0007669"/>
    <property type="project" value="UniProtKB-KW"/>
</dbReference>
<keyword evidence="6" id="KW-0255">Endonuclease</keyword>
<dbReference type="Pfam" id="PF04231">
    <property type="entry name" value="Endonuclease_1"/>
    <property type="match status" value="1"/>
</dbReference>
<reference evidence="7" key="1">
    <citation type="submission" date="2016-10" db="EMBL/GenBank/DDBJ databases">
        <authorList>
            <person name="Varghese N."/>
            <person name="Submissions S."/>
        </authorList>
    </citation>
    <scope>NUCLEOTIDE SEQUENCE [LARGE SCALE GENOMIC DNA]</scope>
    <source>
        <strain evidence="7">DSM 23313</strain>
    </source>
</reference>
<evidence type="ECO:0000313" key="7">
    <source>
        <dbReference type="Proteomes" id="UP000243588"/>
    </source>
</evidence>
<dbReference type="GO" id="GO:0016787">
    <property type="term" value="F:hydrolase activity"/>
    <property type="evidence" value="ECO:0007669"/>
    <property type="project" value="UniProtKB-KW"/>
</dbReference>
<dbReference type="PANTHER" id="PTHR33607:SF2">
    <property type="entry name" value="ENDONUCLEASE-1"/>
    <property type="match status" value="1"/>
</dbReference>
<evidence type="ECO:0000256" key="2">
    <source>
        <dbReference type="ARBA" id="ARBA00022722"/>
    </source>
</evidence>
<dbReference type="PANTHER" id="PTHR33607">
    <property type="entry name" value="ENDONUCLEASE-1"/>
    <property type="match status" value="1"/>
</dbReference>
<keyword evidence="5" id="KW-0732">Signal</keyword>
<feature type="signal peptide" evidence="5">
    <location>
        <begin position="1"/>
        <end position="19"/>
    </location>
</feature>
<accession>A0A1G8DHR8</accession>
<dbReference type="InterPro" id="IPR044925">
    <property type="entry name" value="His-Me_finger_sf"/>
</dbReference>
<keyword evidence="2" id="KW-0540">Nuclease</keyword>
<evidence type="ECO:0000256" key="4">
    <source>
        <dbReference type="SAM" id="MobiDB-lite"/>
    </source>
</evidence>